<feature type="transmembrane region" description="Helical" evidence="6">
    <location>
        <begin position="180"/>
        <end position="199"/>
    </location>
</feature>
<dbReference type="GO" id="GO:0016020">
    <property type="term" value="C:membrane"/>
    <property type="evidence" value="ECO:0007669"/>
    <property type="project" value="UniProtKB-SubCell"/>
</dbReference>
<evidence type="ECO:0000256" key="4">
    <source>
        <dbReference type="ARBA" id="ARBA00023136"/>
    </source>
</evidence>
<organism evidence="7 8">
    <name type="scientific">Pseudoxanthomonas winnipegensis</name>
    <dbReference type="NCBI Taxonomy" id="2480810"/>
    <lineage>
        <taxon>Bacteria</taxon>
        <taxon>Pseudomonadati</taxon>
        <taxon>Pseudomonadota</taxon>
        <taxon>Gammaproteobacteria</taxon>
        <taxon>Lysobacterales</taxon>
        <taxon>Lysobacteraceae</taxon>
        <taxon>Pseudoxanthomonas</taxon>
    </lineage>
</organism>
<reference evidence="7 8" key="1">
    <citation type="submission" date="2019-02" db="EMBL/GenBank/DDBJ databases">
        <title>WGS of Pseudoxanthomonas species novum from clinical isolates.</title>
        <authorList>
            <person name="Bernier A.-M."/>
            <person name="Bernard K."/>
            <person name="Vachon A."/>
        </authorList>
    </citation>
    <scope>NUCLEOTIDE SEQUENCE [LARGE SCALE GENOMIC DNA]</scope>
    <source>
        <strain evidence="7 8">NML171202</strain>
    </source>
</reference>
<dbReference type="GO" id="GO:0030255">
    <property type="term" value="P:protein secretion by the type IV secretion system"/>
    <property type="evidence" value="ECO:0007669"/>
    <property type="project" value="InterPro"/>
</dbReference>
<keyword evidence="4 6" id="KW-0472">Membrane</keyword>
<evidence type="ECO:0000313" key="7">
    <source>
        <dbReference type="EMBL" id="TAA27326.1"/>
    </source>
</evidence>
<proteinExistence type="predicted"/>
<evidence type="ECO:0000256" key="3">
    <source>
        <dbReference type="ARBA" id="ARBA00022989"/>
    </source>
</evidence>
<sequence>MPDFLFFPLIFEFLQEEINGFQSSLLGRFATLFGMLALSLLTIWVFIQGWRVMTGRSREPMMALVGDTLKAMLVIGIATGFAGNSSALYKSLTSGLGEAIYGMVTNNADQSNQDMFESINASLDATSLAMNALTAVSSAQTGGDGALEGESGMLRVMVMLGIGGPAITGGAMVLMYEVGMALFVGLGPLFIICLMFDATKQLFSRWLMYGAGMMFSLATLYVLSNIAMKLMITVAGVQWATTQFQLANPAGLREAAMQTAGLGLILTTMLITCPPMAASFFQGMLASFSPYSAINANAPQSGQPGPNGQPAGSYMPAQAGRSSQLDAVKYNEIQQGRGVTVLGSDNSTPATSSGSKGAHPDPRNSGLS</sequence>
<dbReference type="InterPro" id="IPR007688">
    <property type="entry name" value="Conjugal_tfr_TrbL/VirB6"/>
</dbReference>
<comment type="caution">
    <text evidence="7">The sequence shown here is derived from an EMBL/GenBank/DDBJ whole genome shotgun (WGS) entry which is preliminary data.</text>
</comment>
<dbReference type="AlphaFoldDB" id="A0A4Q8LET5"/>
<dbReference type="EMBL" id="SHMB01000006">
    <property type="protein sequence ID" value="TAA27326.1"/>
    <property type="molecule type" value="Genomic_DNA"/>
</dbReference>
<dbReference type="Proteomes" id="UP000291286">
    <property type="component" value="Unassembled WGS sequence"/>
</dbReference>
<feature type="region of interest" description="Disordered" evidence="5">
    <location>
        <begin position="297"/>
        <end position="368"/>
    </location>
</feature>
<dbReference type="RefSeq" id="WP_130519937.1">
    <property type="nucleotide sequence ID" value="NZ_SHMA01000001.1"/>
</dbReference>
<feature type="transmembrane region" description="Helical" evidence="6">
    <location>
        <begin position="25"/>
        <end position="47"/>
    </location>
</feature>
<gene>
    <name evidence="7" type="ORF">EA661_14415</name>
</gene>
<evidence type="ECO:0000313" key="8">
    <source>
        <dbReference type="Proteomes" id="UP000291286"/>
    </source>
</evidence>
<evidence type="ECO:0000256" key="5">
    <source>
        <dbReference type="SAM" id="MobiDB-lite"/>
    </source>
</evidence>
<feature type="transmembrane region" description="Helical" evidence="6">
    <location>
        <begin position="156"/>
        <end position="174"/>
    </location>
</feature>
<accession>A0A4Q8LET5</accession>
<evidence type="ECO:0000256" key="1">
    <source>
        <dbReference type="ARBA" id="ARBA00004141"/>
    </source>
</evidence>
<feature type="compositionally biased region" description="Polar residues" evidence="5">
    <location>
        <begin position="343"/>
        <end position="355"/>
    </location>
</feature>
<dbReference type="Pfam" id="PF04610">
    <property type="entry name" value="TrbL"/>
    <property type="match status" value="1"/>
</dbReference>
<feature type="compositionally biased region" description="Low complexity" evidence="5">
    <location>
        <begin position="297"/>
        <end position="313"/>
    </location>
</feature>
<protein>
    <submittedName>
        <fullName evidence="7">Type IV secretion system protein</fullName>
    </submittedName>
</protein>
<evidence type="ECO:0000256" key="6">
    <source>
        <dbReference type="SAM" id="Phobius"/>
    </source>
</evidence>
<comment type="subcellular location">
    <subcellularLocation>
        <location evidence="1">Membrane</location>
        <topology evidence="1">Multi-pass membrane protein</topology>
    </subcellularLocation>
</comment>
<evidence type="ECO:0000256" key="2">
    <source>
        <dbReference type="ARBA" id="ARBA00022692"/>
    </source>
</evidence>
<name>A0A4Q8LET5_9GAMM</name>
<feature type="transmembrane region" description="Helical" evidence="6">
    <location>
        <begin position="260"/>
        <end position="281"/>
    </location>
</feature>
<keyword evidence="2 6" id="KW-0812">Transmembrane</keyword>
<keyword evidence="3 6" id="KW-1133">Transmembrane helix</keyword>